<organism evidence="1 2">
    <name type="scientific">Micromonospora lutea</name>
    <dbReference type="NCBI Taxonomy" id="419825"/>
    <lineage>
        <taxon>Bacteria</taxon>
        <taxon>Bacillati</taxon>
        <taxon>Actinomycetota</taxon>
        <taxon>Actinomycetes</taxon>
        <taxon>Micromonosporales</taxon>
        <taxon>Micromonosporaceae</taxon>
        <taxon>Micromonospora</taxon>
    </lineage>
</organism>
<sequence>MEDTFIAAVRAGDAARFAMPPEPGTWTTTAKEAVGGWVAHGLFQRGYDDWRCVSATLNRMPAAVLYLRTPDDPEYRLVTIAVLHIVDGKIAELTGFDVTDKRWLGLPPTL</sequence>
<evidence type="ECO:0008006" key="3">
    <source>
        <dbReference type="Google" id="ProtNLM"/>
    </source>
</evidence>
<accession>A0ABQ4IT63</accession>
<reference evidence="1 2" key="1">
    <citation type="submission" date="2021-01" db="EMBL/GenBank/DDBJ databases">
        <title>Whole genome shotgun sequence of Verrucosispora lutea NBRC 106530.</title>
        <authorList>
            <person name="Komaki H."/>
            <person name="Tamura T."/>
        </authorList>
    </citation>
    <scope>NUCLEOTIDE SEQUENCE [LARGE SCALE GENOMIC DNA]</scope>
    <source>
        <strain evidence="1 2">NBRC 106530</strain>
    </source>
</reference>
<keyword evidence="2" id="KW-1185">Reference proteome</keyword>
<dbReference type="EMBL" id="BOPB01000007">
    <property type="protein sequence ID" value="GIJ20853.1"/>
    <property type="molecule type" value="Genomic_DNA"/>
</dbReference>
<name>A0ABQ4IT63_9ACTN</name>
<protein>
    <recommendedName>
        <fullName evidence="3">SnoaL-like domain-containing protein</fullName>
    </recommendedName>
</protein>
<dbReference type="Proteomes" id="UP000643165">
    <property type="component" value="Unassembled WGS sequence"/>
</dbReference>
<dbReference type="RefSeq" id="WP_203995756.1">
    <property type="nucleotide sequence ID" value="NZ_BOPB01000007.1"/>
</dbReference>
<evidence type="ECO:0000313" key="2">
    <source>
        <dbReference type="Proteomes" id="UP000643165"/>
    </source>
</evidence>
<evidence type="ECO:0000313" key="1">
    <source>
        <dbReference type="EMBL" id="GIJ20853.1"/>
    </source>
</evidence>
<proteinExistence type="predicted"/>
<gene>
    <name evidence="1" type="ORF">Vlu01_14770</name>
</gene>
<comment type="caution">
    <text evidence="1">The sequence shown here is derived from an EMBL/GenBank/DDBJ whole genome shotgun (WGS) entry which is preliminary data.</text>
</comment>